<keyword evidence="3" id="KW-1185">Reference proteome</keyword>
<comment type="caution">
    <text evidence="2">The sequence shown here is derived from an EMBL/GenBank/DDBJ whole genome shotgun (WGS) entry which is preliminary data.</text>
</comment>
<sequence length="82" mass="9467">MISESMNDEVLRRIEERLRSHLQPVEPDPQFAVRLQRRLSQAPRVTLEHSIGLMWALISLGVGVFLGALVLWLLRRSPRPVE</sequence>
<name>A0ABU3NKQ3_9CHLR</name>
<dbReference type="EMBL" id="JAUHMF010000001">
    <property type="protein sequence ID" value="MDT8897435.1"/>
    <property type="molecule type" value="Genomic_DNA"/>
</dbReference>
<dbReference type="Proteomes" id="UP001254165">
    <property type="component" value="Unassembled WGS sequence"/>
</dbReference>
<protein>
    <recommendedName>
        <fullName evidence="4">DUF3040 domain-containing protein</fullName>
    </recommendedName>
</protein>
<keyword evidence="1" id="KW-1133">Transmembrane helix</keyword>
<reference evidence="2 3" key="1">
    <citation type="submission" date="2023-07" db="EMBL/GenBank/DDBJ databases">
        <title>Novel species of Thermanaerothrix with wide hydrolytic capabilities.</title>
        <authorList>
            <person name="Zayulina K.S."/>
            <person name="Podosokorskaya O.A."/>
            <person name="Elcheninov A.G."/>
        </authorList>
    </citation>
    <scope>NUCLEOTIDE SEQUENCE [LARGE SCALE GENOMIC DNA]</scope>
    <source>
        <strain evidence="2 3">4228-RoL</strain>
    </source>
</reference>
<evidence type="ECO:0000256" key="1">
    <source>
        <dbReference type="SAM" id="Phobius"/>
    </source>
</evidence>
<keyword evidence="1" id="KW-0812">Transmembrane</keyword>
<dbReference type="RefSeq" id="WP_315624088.1">
    <property type="nucleotide sequence ID" value="NZ_JAUHMF010000001.1"/>
</dbReference>
<gene>
    <name evidence="2" type="ORF">QYE77_04085</name>
</gene>
<accession>A0ABU3NKQ3</accession>
<evidence type="ECO:0000313" key="2">
    <source>
        <dbReference type="EMBL" id="MDT8897435.1"/>
    </source>
</evidence>
<feature type="transmembrane region" description="Helical" evidence="1">
    <location>
        <begin position="53"/>
        <end position="74"/>
    </location>
</feature>
<proteinExistence type="predicted"/>
<evidence type="ECO:0008006" key="4">
    <source>
        <dbReference type="Google" id="ProtNLM"/>
    </source>
</evidence>
<keyword evidence="1" id="KW-0472">Membrane</keyword>
<organism evidence="2 3">
    <name type="scientific">Thermanaerothrix solaris</name>
    <dbReference type="NCBI Taxonomy" id="3058434"/>
    <lineage>
        <taxon>Bacteria</taxon>
        <taxon>Bacillati</taxon>
        <taxon>Chloroflexota</taxon>
        <taxon>Anaerolineae</taxon>
        <taxon>Anaerolineales</taxon>
        <taxon>Anaerolineaceae</taxon>
        <taxon>Thermanaerothrix</taxon>
    </lineage>
</organism>
<evidence type="ECO:0000313" key="3">
    <source>
        <dbReference type="Proteomes" id="UP001254165"/>
    </source>
</evidence>